<dbReference type="Gene3D" id="2.60.40.3620">
    <property type="match status" value="3"/>
</dbReference>
<dbReference type="AlphaFoldDB" id="A0A917GDP6"/>
<evidence type="ECO:0000313" key="3">
    <source>
        <dbReference type="Proteomes" id="UP000625976"/>
    </source>
</evidence>
<comment type="caution">
    <text evidence="2">The sequence shown here is derived from an EMBL/GenBank/DDBJ whole genome shotgun (WGS) entry which is preliminary data.</text>
</comment>
<dbReference type="CDD" id="cd12956">
    <property type="entry name" value="CBM_SusE-F_like"/>
    <property type="match status" value="1"/>
</dbReference>
<sequence>MKNIYKILLGLAVILGFASCENNDDFGYKPTAASFQIETPETGTNIIIDDTNMNNVVLTIVWEDTDGENYTVEFAETSTLFAEPFIAGVTDENNMSWTAGELNTFLLETVRIGHSVESNVDVRVKNAAGEYSNVITLLVTPFIQTVEQLYVNASFNSFDPSTATAMTLVEYNVFSATVELTDTDDFNFIEDNITGETIWQEIATDSGLLTKFGGTNLSGYDSGIYKIDVDLVNFTVELTLIIQPKLAVPGNHQGWDPASAPLLAASSGLTADYEGYVWLDGEHKFLGPDADGNFDWGNPDWGDNGTFTGILVEDGEVNCTATAGYYFIQADTDALTYSETQTSWGLIGSGTGSWNDDQDMTYDAGSGTWSVTLDLTAEEIKFRANDEWELDYGDTDADGFLELGGTNITVPTAGNYTVTLDLSVARAYTYTLTLN</sequence>
<dbReference type="Pfam" id="PF14292">
    <property type="entry name" value="SusE"/>
    <property type="match status" value="1"/>
</dbReference>
<dbReference type="PROSITE" id="PS51257">
    <property type="entry name" value="PROKAR_LIPOPROTEIN"/>
    <property type="match status" value="1"/>
</dbReference>
<dbReference type="RefSeq" id="WP_188462368.1">
    <property type="nucleotide sequence ID" value="NZ_BMFQ01000001.1"/>
</dbReference>
<proteinExistence type="predicted"/>
<evidence type="ECO:0000259" key="1">
    <source>
        <dbReference type="Pfam" id="PF14292"/>
    </source>
</evidence>
<gene>
    <name evidence="2" type="ORF">GCM10010976_09610</name>
</gene>
<feature type="domain" description="SusE outer membrane protein" evidence="1">
    <location>
        <begin position="29"/>
        <end position="125"/>
    </location>
</feature>
<dbReference type="EMBL" id="BMFQ01000001">
    <property type="protein sequence ID" value="GGG40025.1"/>
    <property type="molecule type" value="Genomic_DNA"/>
</dbReference>
<name>A0A917GDP6_9FLAO</name>
<dbReference type="CDD" id="cd12967">
    <property type="entry name" value="CBM_SusE-F_like_u1"/>
    <property type="match status" value="1"/>
</dbReference>
<dbReference type="InterPro" id="IPR025970">
    <property type="entry name" value="SusE"/>
</dbReference>
<reference evidence="2" key="1">
    <citation type="journal article" date="2014" name="Int. J. Syst. Evol. Microbiol.">
        <title>Complete genome sequence of Corynebacterium casei LMG S-19264T (=DSM 44701T), isolated from a smear-ripened cheese.</title>
        <authorList>
            <consortium name="US DOE Joint Genome Institute (JGI-PGF)"/>
            <person name="Walter F."/>
            <person name="Albersmeier A."/>
            <person name="Kalinowski J."/>
            <person name="Ruckert C."/>
        </authorList>
    </citation>
    <scope>NUCLEOTIDE SEQUENCE</scope>
    <source>
        <strain evidence="2">CGMCC 1.12751</strain>
    </source>
</reference>
<reference evidence="2" key="2">
    <citation type="submission" date="2020-09" db="EMBL/GenBank/DDBJ databases">
        <authorList>
            <person name="Sun Q."/>
            <person name="Zhou Y."/>
        </authorList>
    </citation>
    <scope>NUCLEOTIDE SEQUENCE</scope>
    <source>
        <strain evidence="2">CGMCC 1.12751</strain>
    </source>
</reference>
<keyword evidence="3" id="KW-1185">Reference proteome</keyword>
<accession>A0A917GDP6</accession>
<evidence type="ECO:0000313" key="2">
    <source>
        <dbReference type="EMBL" id="GGG40025.1"/>
    </source>
</evidence>
<organism evidence="2 3">
    <name type="scientific">Bizionia arctica</name>
    <dbReference type="NCBI Taxonomy" id="1495645"/>
    <lineage>
        <taxon>Bacteria</taxon>
        <taxon>Pseudomonadati</taxon>
        <taxon>Bacteroidota</taxon>
        <taxon>Flavobacteriia</taxon>
        <taxon>Flavobacteriales</taxon>
        <taxon>Flavobacteriaceae</taxon>
        <taxon>Bizionia</taxon>
    </lineage>
</organism>
<dbReference type="Proteomes" id="UP000625976">
    <property type="component" value="Unassembled WGS sequence"/>
</dbReference>
<protein>
    <recommendedName>
        <fullName evidence="1">SusE outer membrane protein domain-containing protein</fullName>
    </recommendedName>
</protein>